<dbReference type="InterPro" id="IPR007452">
    <property type="entry name" value="TamB_C"/>
</dbReference>
<sequence length="389" mass="41763">MAAEGTWQGIWPLNDVNAAIRLSDGRVASPTLPVGLEAVNLTLNVNQDRLALNGEARSGKGQLQLSGTGALGADWHMQVQLDGKDVDVRQPPRLTARMDPALTLTATAETVVLSGRLDITDGLLRLDQNPDRVDLSPDIVVVRQAASGEVPEDKGPDFVATVVLNVVKPLSVQGYGADLKLRGSVTLLQTPDSVPSGYGTLTLTEGRFEKYGQKLQLRSGQVQFSGPVTDPWIRLEAIREVPPVVAGIRLEGPASAPVATPFSEPALPPDHVMYYLLTGRAPGDNTASEKAMVSRAMLSIGLYGATPLTQKMADIFGIEGFGIETTGQGDETAISVSGYLSPRLYVEYGFGVFTPVNTLTTRYRLSKNLYLEAVSGVENLLNVLYRFEF</sequence>
<evidence type="ECO:0000256" key="2">
    <source>
        <dbReference type="ARBA" id="ARBA00022692"/>
    </source>
</evidence>
<keyword evidence="4" id="KW-0472">Membrane</keyword>
<dbReference type="PANTHER" id="PTHR36985:SF1">
    <property type="entry name" value="TRANSLOCATION AND ASSEMBLY MODULE SUBUNIT TAMB"/>
    <property type="match status" value="1"/>
</dbReference>
<keyword evidence="2" id="KW-0812">Transmembrane</keyword>
<evidence type="ECO:0000259" key="5">
    <source>
        <dbReference type="Pfam" id="PF04357"/>
    </source>
</evidence>
<dbReference type="KEGG" id="tcd:AAIA72_13555"/>
<evidence type="ECO:0000313" key="6">
    <source>
        <dbReference type="EMBL" id="XDT71819.1"/>
    </source>
</evidence>
<comment type="subcellular location">
    <subcellularLocation>
        <location evidence="1">Membrane</location>
        <topology evidence="1">Single-pass membrane protein</topology>
    </subcellularLocation>
</comment>
<accession>A0AB39UUL6</accession>
<organism evidence="6">
    <name type="scientific">Thermohahella caldifontis</name>
    <dbReference type="NCBI Taxonomy" id="3142973"/>
    <lineage>
        <taxon>Bacteria</taxon>
        <taxon>Pseudomonadati</taxon>
        <taxon>Pseudomonadota</taxon>
        <taxon>Gammaproteobacteria</taxon>
        <taxon>Oceanospirillales</taxon>
        <taxon>Hahellaceae</taxon>
        <taxon>Thermohahella</taxon>
    </lineage>
</organism>
<reference evidence="6" key="1">
    <citation type="submission" date="2024-05" db="EMBL/GenBank/DDBJ databases">
        <title>Genome sequencing of novel strain.</title>
        <authorList>
            <person name="Ganbat D."/>
            <person name="Ganbat S."/>
            <person name="Lee S.-J."/>
        </authorList>
    </citation>
    <scope>NUCLEOTIDE SEQUENCE</scope>
    <source>
        <strain evidence="6">SMD15-11</strain>
    </source>
</reference>
<feature type="domain" description="Translocation and assembly module TamB C-terminal" evidence="5">
    <location>
        <begin position="57"/>
        <end position="389"/>
    </location>
</feature>
<dbReference type="Pfam" id="PF04357">
    <property type="entry name" value="TamB"/>
    <property type="match status" value="1"/>
</dbReference>
<dbReference type="GO" id="GO:0009306">
    <property type="term" value="P:protein secretion"/>
    <property type="evidence" value="ECO:0007669"/>
    <property type="project" value="InterPro"/>
</dbReference>
<keyword evidence="3" id="KW-1133">Transmembrane helix</keyword>
<evidence type="ECO:0000256" key="3">
    <source>
        <dbReference type="ARBA" id="ARBA00022989"/>
    </source>
</evidence>
<protein>
    <submittedName>
        <fullName evidence="6">Translocation/assembly module TamB domain-containing protein</fullName>
    </submittedName>
</protein>
<dbReference type="RefSeq" id="WP_369600843.1">
    <property type="nucleotide sequence ID" value="NZ_CP154858.1"/>
</dbReference>
<dbReference type="EMBL" id="CP154858">
    <property type="protein sequence ID" value="XDT71819.1"/>
    <property type="molecule type" value="Genomic_DNA"/>
</dbReference>
<evidence type="ECO:0000256" key="1">
    <source>
        <dbReference type="ARBA" id="ARBA00004167"/>
    </source>
</evidence>
<evidence type="ECO:0000256" key="4">
    <source>
        <dbReference type="ARBA" id="ARBA00023136"/>
    </source>
</evidence>
<proteinExistence type="predicted"/>
<dbReference type="PANTHER" id="PTHR36985">
    <property type="entry name" value="TRANSLOCATION AND ASSEMBLY MODULE SUBUNIT TAMB"/>
    <property type="match status" value="1"/>
</dbReference>
<name>A0AB39UUL6_9GAMM</name>
<gene>
    <name evidence="6" type="ORF">AAIA72_13555</name>
</gene>
<dbReference type="AlphaFoldDB" id="A0AB39UUL6"/>
<dbReference type="GO" id="GO:0097347">
    <property type="term" value="C:TAM protein secretion complex"/>
    <property type="evidence" value="ECO:0007669"/>
    <property type="project" value="TreeGrafter"/>
</dbReference>
<dbReference type="GO" id="GO:0005886">
    <property type="term" value="C:plasma membrane"/>
    <property type="evidence" value="ECO:0007669"/>
    <property type="project" value="InterPro"/>
</dbReference>